<dbReference type="EMBL" id="CASHSV030000024">
    <property type="protein sequence ID" value="CAJ2639191.1"/>
    <property type="molecule type" value="Genomic_DNA"/>
</dbReference>
<evidence type="ECO:0000313" key="2">
    <source>
        <dbReference type="Proteomes" id="UP001177021"/>
    </source>
</evidence>
<accession>A0ACB0J4R0</accession>
<dbReference type="Proteomes" id="UP001177021">
    <property type="component" value="Unassembled WGS sequence"/>
</dbReference>
<proteinExistence type="predicted"/>
<gene>
    <name evidence="1" type="ORF">MILVUS5_LOCUS9263</name>
</gene>
<name>A0ACB0J4R0_TRIPR</name>
<reference evidence="1" key="1">
    <citation type="submission" date="2023-10" db="EMBL/GenBank/DDBJ databases">
        <authorList>
            <person name="Rodriguez Cubillos JULIANA M."/>
            <person name="De Vega J."/>
        </authorList>
    </citation>
    <scope>NUCLEOTIDE SEQUENCE</scope>
</reference>
<comment type="caution">
    <text evidence="1">The sequence shown here is derived from an EMBL/GenBank/DDBJ whole genome shotgun (WGS) entry which is preliminary data.</text>
</comment>
<evidence type="ECO:0000313" key="1">
    <source>
        <dbReference type="EMBL" id="CAJ2639191.1"/>
    </source>
</evidence>
<organism evidence="1 2">
    <name type="scientific">Trifolium pratense</name>
    <name type="common">Red clover</name>
    <dbReference type="NCBI Taxonomy" id="57577"/>
    <lineage>
        <taxon>Eukaryota</taxon>
        <taxon>Viridiplantae</taxon>
        <taxon>Streptophyta</taxon>
        <taxon>Embryophyta</taxon>
        <taxon>Tracheophyta</taxon>
        <taxon>Spermatophyta</taxon>
        <taxon>Magnoliopsida</taxon>
        <taxon>eudicotyledons</taxon>
        <taxon>Gunneridae</taxon>
        <taxon>Pentapetalae</taxon>
        <taxon>rosids</taxon>
        <taxon>fabids</taxon>
        <taxon>Fabales</taxon>
        <taxon>Fabaceae</taxon>
        <taxon>Papilionoideae</taxon>
        <taxon>50 kb inversion clade</taxon>
        <taxon>NPAAA clade</taxon>
        <taxon>Hologalegina</taxon>
        <taxon>IRL clade</taxon>
        <taxon>Trifolieae</taxon>
        <taxon>Trifolium</taxon>
    </lineage>
</organism>
<keyword evidence="2" id="KW-1185">Reference proteome</keyword>
<sequence>MNNTGGWNMELVHEVFNDRDAKEILQIPLLSHDAKDEIIWRYDKKGMYSGKSVYRVCVDIMIDRNEWKTDGKWNKLWALAILPNVKRFM</sequence>
<protein>
    <submittedName>
        <fullName evidence="1">Uncharacterized protein</fullName>
    </submittedName>
</protein>